<dbReference type="PANTHER" id="PTHR43600">
    <property type="entry name" value="COENZYME F420 HYDROGENASE, SUBUNIT ALPHA"/>
    <property type="match status" value="1"/>
</dbReference>
<evidence type="ECO:0000256" key="5">
    <source>
        <dbReference type="ARBA" id="ARBA00023002"/>
    </source>
</evidence>
<evidence type="ECO:0000256" key="1">
    <source>
        <dbReference type="ARBA" id="ARBA00001967"/>
    </source>
</evidence>
<dbReference type="SUPFAM" id="SSF56762">
    <property type="entry name" value="HydB/Nqo4-like"/>
    <property type="match status" value="1"/>
</dbReference>
<keyword evidence="3 6" id="KW-0533">Nickel</keyword>
<dbReference type="Proteomes" id="UP001329915">
    <property type="component" value="Chromosome"/>
</dbReference>
<comment type="similarity">
    <text evidence="2 7">Belongs to the [NiFe]/[NiFeSe] hydrogenase large subunit family.</text>
</comment>
<evidence type="ECO:0000256" key="6">
    <source>
        <dbReference type="PIRSR" id="PIRSR601501-1"/>
    </source>
</evidence>
<feature type="binding site" evidence="6">
    <location>
        <position position="62"/>
    </location>
    <ligand>
        <name>Mg(2+)</name>
        <dbReference type="ChEBI" id="CHEBI:18420"/>
    </ligand>
</feature>
<feature type="binding site" evidence="6">
    <location>
        <position position="43"/>
    </location>
    <ligand>
        <name>Mg(2+)</name>
        <dbReference type="ChEBI" id="CHEBI:18420"/>
    </ligand>
</feature>
<evidence type="ECO:0000313" key="9">
    <source>
        <dbReference type="Proteomes" id="UP001329915"/>
    </source>
</evidence>
<feature type="binding site" evidence="6">
    <location>
        <position position="448"/>
    </location>
    <ligand>
        <name>Mg(2+)</name>
        <dbReference type="ChEBI" id="CHEBI:18420"/>
    </ligand>
</feature>
<evidence type="ECO:0000256" key="7">
    <source>
        <dbReference type="RuleBase" id="RU003896"/>
    </source>
</evidence>
<evidence type="ECO:0000256" key="3">
    <source>
        <dbReference type="ARBA" id="ARBA00022596"/>
    </source>
</evidence>
<sequence length="474" mass="52933">MSKKIIIKPVTRIEGHGKVSIQLDEQGNAINSKFIVEEFRGFEKFCEGRMLWEMPLITSRICGICPVSHHLTAVKAIENVLNVQVPPQAELLRRLMHMAQFIHNHALHFFYLSMPDLLFSPDGDPKDRNFFGVMASAPELAQKAIRLRQIGQNIVHRVGGRSIHPVTAIPGGMSKPLTHEERFESSKEIDEALALVELALDTCKTLFEEHGELLTKLGSVDKNYLGLVKEGSLELYDGMLHLVNGNGVLVKQFAGEDYLDYIDEYSTNDTYSKFPYYKELNYDKGTYQVGPLARLNIVGQVNTPLANKELQNFKAFAEGYSVNQTMYYHYARMIELLYAVEHAKQLLDEDAIVSKDVRVSVNRAGGKGSGVIEAPRGTLMHHYQADDTGKIIKADIIVPTTHNNAAINESVNQAARTFIKGGEVAEGLLNRVEMAIRCYDPCLSCSTHQIGMMPLIINIRSADGELVSSIRRDG</sequence>
<name>A0AAU0UJ72_9FIRM</name>
<protein>
    <submittedName>
        <fullName evidence="8">Ni/Fe hydrogenase subunit alpha</fullName>
    </submittedName>
</protein>
<keyword evidence="4 6" id="KW-0479">Metal-binding</keyword>
<accession>A0AAU0UJ72</accession>
<dbReference type="EMBL" id="CP121694">
    <property type="protein sequence ID" value="WRO21116.1"/>
    <property type="molecule type" value="Genomic_DNA"/>
</dbReference>
<dbReference type="Gene3D" id="1.10.645.10">
    <property type="entry name" value="Cytochrome-c3 Hydrogenase, chain B"/>
    <property type="match status" value="1"/>
</dbReference>
<gene>
    <name evidence="8" type="ORF">MFMK1_000911</name>
</gene>
<keyword evidence="6" id="KW-0408">Iron</keyword>
<feature type="binding site" evidence="6">
    <location>
        <position position="65"/>
    </location>
    <ligand>
        <name>Fe cation</name>
        <dbReference type="ChEBI" id="CHEBI:24875"/>
    </ligand>
</feature>
<dbReference type="GO" id="GO:0016151">
    <property type="term" value="F:nickel cation binding"/>
    <property type="evidence" value="ECO:0007669"/>
    <property type="project" value="InterPro"/>
</dbReference>
<evidence type="ECO:0000256" key="2">
    <source>
        <dbReference type="ARBA" id="ARBA00009292"/>
    </source>
</evidence>
<organism evidence="8 9">
    <name type="scientific">Metallumcola ferriviriculae</name>
    <dbReference type="NCBI Taxonomy" id="3039180"/>
    <lineage>
        <taxon>Bacteria</taxon>
        <taxon>Bacillati</taxon>
        <taxon>Bacillota</taxon>
        <taxon>Clostridia</taxon>
        <taxon>Neomoorellales</taxon>
        <taxon>Desulfitibacteraceae</taxon>
        <taxon>Metallumcola</taxon>
    </lineage>
</organism>
<dbReference type="PROSITE" id="PS00507">
    <property type="entry name" value="NI_HGENASE_L_1"/>
    <property type="match status" value="1"/>
</dbReference>
<feature type="binding site" evidence="6">
    <location>
        <position position="396"/>
    </location>
    <ligand>
        <name>Mg(2+)</name>
        <dbReference type="ChEBI" id="CHEBI:18420"/>
    </ligand>
</feature>
<reference evidence="8 9" key="1">
    <citation type="submission" date="2023-04" db="EMBL/GenBank/DDBJ databases">
        <authorList>
            <person name="Hsu D."/>
        </authorList>
    </citation>
    <scope>NUCLEOTIDE SEQUENCE [LARGE SCALE GENOMIC DNA]</scope>
    <source>
        <strain evidence="8 9">MK1</strain>
    </source>
</reference>
<dbReference type="AlphaFoldDB" id="A0AAU0UJ72"/>
<dbReference type="GO" id="GO:0008901">
    <property type="term" value="F:ferredoxin hydrogenase activity"/>
    <property type="evidence" value="ECO:0007669"/>
    <property type="project" value="InterPro"/>
</dbReference>
<comment type="cofactor">
    <cofactor evidence="1 6">
        <name>Ni(2+)</name>
        <dbReference type="ChEBI" id="CHEBI:49786"/>
    </cofactor>
</comment>
<keyword evidence="6" id="KW-0460">Magnesium</keyword>
<evidence type="ECO:0000256" key="4">
    <source>
        <dbReference type="ARBA" id="ARBA00022723"/>
    </source>
</evidence>
<dbReference type="KEGG" id="dbc:MFMK1_000911"/>
<dbReference type="InterPro" id="IPR018194">
    <property type="entry name" value="Ni-dep_hyd_lsu_Ni_BS"/>
</dbReference>
<feature type="binding site" evidence="6">
    <location>
        <position position="65"/>
    </location>
    <ligand>
        <name>Ni(2+)</name>
        <dbReference type="ChEBI" id="CHEBI:49786"/>
    </ligand>
</feature>
<dbReference type="PROSITE" id="PS00508">
    <property type="entry name" value="NI_HGENASE_L_2"/>
    <property type="match status" value="1"/>
</dbReference>
<evidence type="ECO:0000313" key="8">
    <source>
        <dbReference type="EMBL" id="WRO21116.1"/>
    </source>
</evidence>
<keyword evidence="9" id="KW-1185">Reference proteome</keyword>
<dbReference type="PANTHER" id="PTHR43600:SF2">
    <property type="entry name" value="F420-NON-REDUCING HYDROGENASE VHU SUBUNIT A"/>
    <property type="match status" value="1"/>
</dbReference>
<keyword evidence="5 7" id="KW-0560">Oxidoreductase</keyword>
<dbReference type="Pfam" id="PF00374">
    <property type="entry name" value="NiFeSe_Hases"/>
    <property type="match status" value="2"/>
</dbReference>
<comment type="cofactor">
    <cofactor evidence="6">
        <name>Fe cation</name>
        <dbReference type="ChEBI" id="CHEBI:24875"/>
    </cofactor>
</comment>
<dbReference type="InterPro" id="IPR029014">
    <property type="entry name" value="NiFe-Hase_large"/>
</dbReference>
<dbReference type="InterPro" id="IPR001501">
    <property type="entry name" value="Ni-dep_hyd_lsu"/>
</dbReference>
<dbReference type="RefSeq" id="WP_366923973.1">
    <property type="nucleotide sequence ID" value="NZ_CP121694.1"/>
</dbReference>
<proteinExistence type="inferred from homology"/>
<feature type="binding site" evidence="6">
    <location>
        <position position="445"/>
    </location>
    <ligand>
        <name>Fe cation</name>
        <dbReference type="ChEBI" id="CHEBI:24875"/>
    </ligand>
</feature>
<feature type="binding site" evidence="6">
    <location>
        <position position="442"/>
    </location>
    <ligand>
        <name>Ni(2+)</name>
        <dbReference type="ChEBI" id="CHEBI:49786"/>
    </ligand>
</feature>